<dbReference type="Gene3D" id="3.20.20.140">
    <property type="entry name" value="Metal-dependent hydrolases"/>
    <property type="match status" value="1"/>
</dbReference>
<dbReference type="Proteomes" id="UP000241462">
    <property type="component" value="Unassembled WGS sequence"/>
</dbReference>
<dbReference type="OrthoDB" id="2135488at2759"/>
<dbReference type="SUPFAM" id="SSF51556">
    <property type="entry name" value="Metallo-dependent hydrolases"/>
    <property type="match status" value="1"/>
</dbReference>
<keyword evidence="3" id="KW-1185">Reference proteome</keyword>
<name>A0A2T3A6W0_9PEZI</name>
<dbReference type="InterPro" id="IPR006680">
    <property type="entry name" value="Amidohydro-rel"/>
</dbReference>
<evidence type="ECO:0000313" key="3">
    <source>
        <dbReference type="Proteomes" id="UP000241462"/>
    </source>
</evidence>
<dbReference type="AlphaFoldDB" id="A0A2T3A6W0"/>
<proteinExistence type="predicted"/>
<feature type="domain" description="Amidohydrolase-related" evidence="1">
    <location>
        <begin position="64"/>
        <end position="339"/>
    </location>
</feature>
<reference evidence="2 3" key="1">
    <citation type="journal article" date="2018" name="Mycol. Prog.">
        <title>Coniella lustricola, a new species from submerged detritus.</title>
        <authorList>
            <person name="Raudabaugh D.B."/>
            <person name="Iturriaga T."/>
            <person name="Carver A."/>
            <person name="Mondo S."/>
            <person name="Pangilinan J."/>
            <person name="Lipzen A."/>
            <person name="He G."/>
            <person name="Amirebrahimi M."/>
            <person name="Grigoriev I.V."/>
            <person name="Miller A.N."/>
        </authorList>
    </citation>
    <scope>NUCLEOTIDE SEQUENCE [LARGE SCALE GENOMIC DNA]</scope>
    <source>
        <strain evidence="2 3">B22-T-1</strain>
    </source>
</reference>
<accession>A0A2T3A6W0</accession>
<dbReference type="GO" id="GO:0016787">
    <property type="term" value="F:hydrolase activity"/>
    <property type="evidence" value="ECO:0007669"/>
    <property type="project" value="InterPro"/>
</dbReference>
<dbReference type="InterPro" id="IPR032466">
    <property type="entry name" value="Metal_Hydrolase"/>
</dbReference>
<dbReference type="InterPro" id="IPR052358">
    <property type="entry name" value="Aro_Compnd_Degr_Hydrolases"/>
</dbReference>
<dbReference type="PANTHER" id="PTHR35563:SF2">
    <property type="entry name" value="BARREL METAL-DEPENDENT HYDROLASE, PUTATIVE (AFU_ORTHOLOGUE AFUA_1G16240)-RELATED"/>
    <property type="match status" value="1"/>
</dbReference>
<dbReference type="InParanoid" id="A0A2T3A6W0"/>
<organism evidence="2 3">
    <name type="scientific">Coniella lustricola</name>
    <dbReference type="NCBI Taxonomy" id="2025994"/>
    <lineage>
        <taxon>Eukaryota</taxon>
        <taxon>Fungi</taxon>
        <taxon>Dikarya</taxon>
        <taxon>Ascomycota</taxon>
        <taxon>Pezizomycotina</taxon>
        <taxon>Sordariomycetes</taxon>
        <taxon>Sordariomycetidae</taxon>
        <taxon>Diaporthales</taxon>
        <taxon>Schizoparmaceae</taxon>
        <taxon>Coniella</taxon>
    </lineage>
</organism>
<sequence>MASLFRSTLRAGVPDKTAFSHNLVAPVSNALEVKSSSSHREYAAVTPWAFEDSGCAPRLPSGSWDSHMHIVGDAERYPLAPTAAYKPSMFNVSQAVTFETSLGISNVVIVQPSVYGPDNSCLLDALRALGSARARGVVAFSPGAISSSILQDWHDLGVRGVRLNVESTGDVVDHAKMGAELIKYSEAVRPLGWVVQLYVPLHMIPDLEPIIPTLGVRVCIDHMGAPRLKSCPTTNSPLDPYSLKGFASLIRLLAHGNTFVKLSAAYRFSGQDDYIQHVEPMARELLRAAPQKVVFATDWPHTRFEGLDIQPWVTRVMQWCMDDQELINGVFRDNARTLWA</sequence>
<dbReference type="PANTHER" id="PTHR35563">
    <property type="entry name" value="BARREL METAL-DEPENDENT HYDROLASE, PUTATIVE (AFU_ORTHOLOGUE AFUA_1G16240)-RELATED"/>
    <property type="match status" value="1"/>
</dbReference>
<evidence type="ECO:0000259" key="1">
    <source>
        <dbReference type="Pfam" id="PF04909"/>
    </source>
</evidence>
<protein>
    <recommendedName>
        <fullName evidence="1">Amidohydrolase-related domain-containing protein</fullName>
    </recommendedName>
</protein>
<evidence type="ECO:0000313" key="2">
    <source>
        <dbReference type="EMBL" id="PSR83946.1"/>
    </source>
</evidence>
<gene>
    <name evidence="2" type="ORF">BD289DRAFT_369300</name>
</gene>
<dbReference type="EMBL" id="KZ678452">
    <property type="protein sequence ID" value="PSR83946.1"/>
    <property type="molecule type" value="Genomic_DNA"/>
</dbReference>
<dbReference type="Pfam" id="PF04909">
    <property type="entry name" value="Amidohydro_2"/>
    <property type="match status" value="1"/>
</dbReference>